<gene>
    <name evidence="3" type="ORF">FHS27_003277</name>
</gene>
<dbReference type="InterPro" id="IPR050963">
    <property type="entry name" value="Sirohydro_Cobaltochel/CbiX"/>
</dbReference>
<keyword evidence="1" id="KW-0479">Metal-binding</keyword>
<sequence>MSETRGVLLVGHGTRDNVGTEEFFRLSDRLAERLQGASLVRPCLLEFQQPDIAAAWDSLMQCGCHEVTVAPLLLFSAGHAKSDIPGEVESARASSAGGESVCVRFAKPITRHAAMINAARVRLRQTITGGPLADPERTAIVMVGRGSRDVCASSDMRVLTEVVVAGRVEGRSIADEFSISRTGLQTTFYAMAEPRLPVTLDEVAGSGRFDRVIVQPHLLFAGRLYEAIERQVADANAKFPNVRFDVSDYLGPTDLIAAALAARIESAV</sequence>
<keyword evidence="4" id="KW-1185">Reference proteome</keyword>
<comment type="caution">
    <text evidence="3">The sequence shown here is derived from an EMBL/GenBank/DDBJ whole genome shotgun (WGS) entry which is preliminary data.</text>
</comment>
<dbReference type="InterPro" id="IPR002762">
    <property type="entry name" value="CbiX-like"/>
</dbReference>
<dbReference type="EMBL" id="JACHXU010000010">
    <property type="protein sequence ID" value="MBB3207456.1"/>
    <property type="molecule type" value="Genomic_DNA"/>
</dbReference>
<dbReference type="CDD" id="cd03414">
    <property type="entry name" value="CbiX_SirB_C"/>
    <property type="match status" value="1"/>
</dbReference>
<dbReference type="PANTHER" id="PTHR33542:SF3">
    <property type="entry name" value="SIROHYDROCHLORIN FERROCHELATASE, CHLOROPLASTIC"/>
    <property type="match status" value="1"/>
</dbReference>
<dbReference type="GO" id="GO:0046872">
    <property type="term" value="F:metal ion binding"/>
    <property type="evidence" value="ECO:0007669"/>
    <property type="project" value="UniProtKB-KW"/>
</dbReference>
<dbReference type="PANTHER" id="PTHR33542">
    <property type="entry name" value="SIROHYDROCHLORIN FERROCHELATASE, CHLOROPLASTIC"/>
    <property type="match status" value="1"/>
</dbReference>
<keyword evidence="2 3" id="KW-0456">Lyase</keyword>
<dbReference type="SUPFAM" id="SSF53800">
    <property type="entry name" value="Chelatase"/>
    <property type="match status" value="1"/>
</dbReference>
<dbReference type="CDD" id="cd03416">
    <property type="entry name" value="CbiX_SirB_N"/>
    <property type="match status" value="1"/>
</dbReference>
<dbReference type="EC" id="4.99.1.3" evidence="3"/>
<dbReference type="Pfam" id="PF01903">
    <property type="entry name" value="CbiX"/>
    <property type="match status" value="2"/>
</dbReference>
<organism evidence="3 4">
    <name type="scientific">Aporhodopirellula rubra</name>
    <dbReference type="NCBI Taxonomy" id="980271"/>
    <lineage>
        <taxon>Bacteria</taxon>
        <taxon>Pseudomonadati</taxon>
        <taxon>Planctomycetota</taxon>
        <taxon>Planctomycetia</taxon>
        <taxon>Pirellulales</taxon>
        <taxon>Pirellulaceae</taxon>
        <taxon>Aporhodopirellula</taxon>
    </lineage>
</organism>
<name>A0A7W5H710_9BACT</name>
<dbReference type="AlphaFoldDB" id="A0A7W5H710"/>
<evidence type="ECO:0000313" key="4">
    <source>
        <dbReference type="Proteomes" id="UP000536179"/>
    </source>
</evidence>
<evidence type="ECO:0000256" key="1">
    <source>
        <dbReference type="ARBA" id="ARBA00022723"/>
    </source>
</evidence>
<dbReference type="Proteomes" id="UP000536179">
    <property type="component" value="Unassembled WGS sequence"/>
</dbReference>
<accession>A0A7W5H710</accession>
<dbReference type="RefSeq" id="WP_221225129.1">
    <property type="nucleotide sequence ID" value="NZ_JACHXU010000010.1"/>
</dbReference>
<evidence type="ECO:0000256" key="2">
    <source>
        <dbReference type="ARBA" id="ARBA00023239"/>
    </source>
</evidence>
<dbReference type="Gene3D" id="3.40.50.1400">
    <property type="match status" value="2"/>
</dbReference>
<evidence type="ECO:0000313" key="3">
    <source>
        <dbReference type="EMBL" id="MBB3207456.1"/>
    </source>
</evidence>
<dbReference type="GO" id="GO:0016852">
    <property type="term" value="F:sirohydrochlorin cobaltochelatase activity"/>
    <property type="evidence" value="ECO:0007669"/>
    <property type="project" value="UniProtKB-EC"/>
</dbReference>
<protein>
    <submittedName>
        <fullName evidence="3">Sirohydrochlorin cobaltochelatase</fullName>
        <ecNumber evidence="3">4.99.1.3</ecNumber>
    </submittedName>
</protein>
<proteinExistence type="predicted"/>
<reference evidence="3 4" key="1">
    <citation type="submission" date="2020-08" db="EMBL/GenBank/DDBJ databases">
        <title>Genomic Encyclopedia of Type Strains, Phase III (KMG-III): the genomes of soil and plant-associated and newly described type strains.</title>
        <authorList>
            <person name="Whitman W."/>
        </authorList>
    </citation>
    <scope>NUCLEOTIDE SEQUENCE [LARGE SCALE GENOMIC DNA]</scope>
    <source>
        <strain evidence="3 4">CECT 8075</strain>
    </source>
</reference>